<dbReference type="InterPro" id="IPR053184">
    <property type="entry name" value="FeoA-like"/>
</dbReference>
<proteinExistence type="predicted"/>
<dbReference type="EMBL" id="FOYZ01000003">
    <property type="protein sequence ID" value="SFR68548.1"/>
    <property type="molecule type" value="Genomic_DNA"/>
</dbReference>
<evidence type="ECO:0000313" key="4">
    <source>
        <dbReference type="Proteomes" id="UP000199659"/>
    </source>
</evidence>
<dbReference type="OrthoDB" id="5984at2"/>
<dbReference type="Proteomes" id="UP000199659">
    <property type="component" value="Unassembled WGS sequence"/>
</dbReference>
<name>A0A1I6IP95_9FIRM</name>
<dbReference type="InterPro" id="IPR008988">
    <property type="entry name" value="Transcriptional_repressor_C"/>
</dbReference>
<sequence length="70" mass="7715">MPLSYVKLGEEKEMVGFRGQDDMRRHLQDMGFVNGVPIKVVSENDSGLILLIKGVKVAINKGLASKIMVN</sequence>
<dbReference type="Pfam" id="PF04023">
    <property type="entry name" value="FeoA"/>
    <property type="match status" value="1"/>
</dbReference>
<dbReference type="Gene3D" id="2.30.30.90">
    <property type="match status" value="1"/>
</dbReference>
<dbReference type="STRING" id="37658.SAMN05661086_00980"/>
<accession>A0A1I6IP95</accession>
<dbReference type="SMART" id="SM00899">
    <property type="entry name" value="FeoA"/>
    <property type="match status" value="1"/>
</dbReference>
<feature type="domain" description="Ferrous iron transporter FeoA-like" evidence="2">
    <location>
        <begin position="1"/>
        <end position="70"/>
    </location>
</feature>
<dbReference type="SUPFAM" id="SSF50037">
    <property type="entry name" value="C-terminal domain of transcriptional repressors"/>
    <property type="match status" value="1"/>
</dbReference>
<keyword evidence="1" id="KW-0408">Iron</keyword>
<dbReference type="InterPro" id="IPR007167">
    <property type="entry name" value="Fe-transptr_FeoA-like"/>
</dbReference>
<organism evidence="3 4">
    <name type="scientific">Anaeromicropila populeti</name>
    <dbReference type="NCBI Taxonomy" id="37658"/>
    <lineage>
        <taxon>Bacteria</taxon>
        <taxon>Bacillati</taxon>
        <taxon>Bacillota</taxon>
        <taxon>Clostridia</taxon>
        <taxon>Lachnospirales</taxon>
        <taxon>Lachnospiraceae</taxon>
        <taxon>Anaeromicropila</taxon>
    </lineage>
</organism>
<protein>
    <submittedName>
        <fullName evidence="3">Ferrous iron transport protein A</fullName>
    </submittedName>
</protein>
<gene>
    <name evidence="3" type="ORF">SAMN05661086_00980</name>
</gene>
<evidence type="ECO:0000256" key="1">
    <source>
        <dbReference type="ARBA" id="ARBA00023004"/>
    </source>
</evidence>
<dbReference type="AlphaFoldDB" id="A0A1I6IP95"/>
<dbReference type="GO" id="GO:0046914">
    <property type="term" value="F:transition metal ion binding"/>
    <property type="evidence" value="ECO:0007669"/>
    <property type="project" value="InterPro"/>
</dbReference>
<dbReference type="RefSeq" id="WP_092559583.1">
    <property type="nucleotide sequence ID" value="NZ_FOYZ01000003.1"/>
</dbReference>
<dbReference type="PANTHER" id="PTHR43151">
    <property type="entry name" value="FEOA FAMILY PROTEIN"/>
    <property type="match status" value="1"/>
</dbReference>
<dbReference type="InterPro" id="IPR038157">
    <property type="entry name" value="FeoA_core_dom"/>
</dbReference>
<evidence type="ECO:0000259" key="2">
    <source>
        <dbReference type="SMART" id="SM00899"/>
    </source>
</evidence>
<evidence type="ECO:0000313" key="3">
    <source>
        <dbReference type="EMBL" id="SFR68548.1"/>
    </source>
</evidence>
<dbReference type="PANTHER" id="PTHR43151:SF1">
    <property type="entry name" value="SSR2333 PROTEIN"/>
    <property type="match status" value="1"/>
</dbReference>
<keyword evidence="4" id="KW-1185">Reference proteome</keyword>
<reference evidence="3 4" key="1">
    <citation type="submission" date="2016-10" db="EMBL/GenBank/DDBJ databases">
        <authorList>
            <person name="de Groot N.N."/>
        </authorList>
    </citation>
    <scope>NUCLEOTIDE SEQUENCE [LARGE SCALE GENOMIC DNA]</scope>
    <source>
        <strain evidence="3 4">743A</strain>
    </source>
</reference>